<accession>W5TQL3</accession>
<sequence>MCVVSACSAASFPPDERLDTVAMDLDRMLQMIKDRQWALADIDWDAPGAELIEPDLHAKLKPFLSDLMWIENVGARGFAAMAKKAPTPTLKSIYEHFHAEEQKHANAELALMRRWGMLDGDEIPSPNTNVQLVINWLDRYSDGLSLSFLGTVIPMLEVALDGALIKFITDEVKDPVAQEVFNRINADESRHLAVDFEVMDMLGHADLRKRMIDFVGGWVNPSLLIGFLSYVPLLNKMRDNIVDMGVDEERLYGAMKRYRSAGDRSEYINRLPMFRVVAGHGARVMDRGNVSYHLFADTLVKATALIPFSLVHRTPTWSQELTYEPTA</sequence>
<dbReference type="KEGG" id="nno:NONO_c47470"/>
<dbReference type="STRING" id="1415166.NONO_c47470"/>
<dbReference type="Proteomes" id="UP000019150">
    <property type="component" value="Chromosome"/>
</dbReference>
<dbReference type="EMBL" id="CP006850">
    <property type="protein sequence ID" value="AHH19531.1"/>
    <property type="molecule type" value="Genomic_DNA"/>
</dbReference>
<evidence type="ECO:0008006" key="3">
    <source>
        <dbReference type="Google" id="ProtNLM"/>
    </source>
</evidence>
<evidence type="ECO:0000313" key="1">
    <source>
        <dbReference type="EMBL" id="AHH19531.1"/>
    </source>
</evidence>
<organism evidence="1 2">
    <name type="scientific">Nocardia nova SH22a</name>
    <dbReference type="NCBI Taxonomy" id="1415166"/>
    <lineage>
        <taxon>Bacteria</taxon>
        <taxon>Bacillati</taxon>
        <taxon>Actinomycetota</taxon>
        <taxon>Actinomycetes</taxon>
        <taxon>Mycobacteriales</taxon>
        <taxon>Nocardiaceae</taxon>
        <taxon>Nocardia</taxon>
    </lineage>
</organism>
<dbReference type="InterPro" id="IPR009078">
    <property type="entry name" value="Ferritin-like_SF"/>
</dbReference>
<protein>
    <recommendedName>
        <fullName evidence="3">Reductase</fullName>
    </recommendedName>
</protein>
<keyword evidence="2" id="KW-1185">Reference proteome</keyword>
<proteinExistence type="predicted"/>
<dbReference type="SUPFAM" id="SSF47240">
    <property type="entry name" value="Ferritin-like"/>
    <property type="match status" value="1"/>
</dbReference>
<dbReference type="eggNOG" id="COG1633">
    <property type="taxonomic scope" value="Bacteria"/>
</dbReference>
<evidence type="ECO:0000313" key="2">
    <source>
        <dbReference type="Proteomes" id="UP000019150"/>
    </source>
</evidence>
<gene>
    <name evidence="1" type="ORF">NONO_c47470</name>
</gene>
<reference evidence="1 2" key="1">
    <citation type="journal article" date="2014" name="Appl. Environ. Microbiol.">
        <title>Insights into the Microbial Degradation of Rubber and Gutta-Percha by Analysis of the Complete Genome of Nocardia nova SH22a.</title>
        <authorList>
            <person name="Luo Q."/>
            <person name="Hiessl S."/>
            <person name="Poehlein A."/>
            <person name="Daniel R."/>
            <person name="Steinbuchel A."/>
        </authorList>
    </citation>
    <scope>NUCLEOTIDE SEQUENCE [LARGE SCALE GENOMIC DNA]</scope>
    <source>
        <strain evidence="1">SH22a</strain>
    </source>
</reference>
<dbReference type="PATRIC" id="fig|1415166.3.peg.4887"/>
<dbReference type="AlphaFoldDB" id="W5TQL3"/>
<name>W5TQL3_9NOCA</name>
<dbReference type="HOGENOM" id="CLU_908607_0_0_11"/>